<dbReference type="Gene3D" id="3.40.50.300">
    <property type="entry name" value="P-loop containing nucleotide triphosphate hydrolases"/>
    <property type="match status" value="1"/>
</dbReference>
<protein>
    <submittedName>
        <fullName evidence="9">Hydrogenase maturation factor HypB</fullName>
    </submittedName>
</protein>
<dbReference type="AlphaFoldDB" id="A0A645AWM3"/>
<evidence type="ECO:0000256" key="5">
    <source>
        <dbReference type="ARBA" id="ARBA00022801"/>
    </source>
</evidence>
<evidence type="ECO:0000256" key="3">
    <source>
        <dbReference type="ARBA" id="ARBA00022723"/>
    </source>
</evidence>
<dbReference type="GO" id="GO:0051604">
    <property type="term" value="P:protein maturation"/>
    <property type="evidence" value="ECO:0007669"/>
    <property type="project" value="InterPro"/>
</dbReference>
<dbReference type="GO" id="GO:0008270">
    <property type="term" value="F:zinc ion binding"/>
    <property type="evidence" value="ECO:0007669"/>
    <property type="project" value="TreeGrafter"/>
</dbReference>
<dbReference type="InterPro" id="IPR004392">
    <property type="entry name" value="Hyd_mat_HypB"/>
</dbReference>
<evidence type="ECO:0000256" key="2">
    <source>
        <dbReference type="ARBA" id="ARBA00022596"/>
    </source>
</evidence>
<gene>
    <name evidence="9" type="primary">hypB_15</name>
    <name evidence="9" type="ORF">SDC9_104372</name>
</gene>
<dbReference type="Pfam" id="PF02492">
    <property type="entry name" value="cobW"/>
    <property type="match status" value="1"/>
</dbReference>
<evidence type="ECO:0000259" key="8">
    <source>
        <dbReference type="Pfam" id="PF02492"/>
    </source>
</evidence>
<dbReference type="PANTHER" id="PTHR30134">
    <property type="entry name" value="HYDROGENASE PROTEIN ASSEMBLY PROTEIN, NICKEL CHAPERONE"/>
    <property type="match status" value="1"/>
</dbReference>
<dbReference type="NCBIfam" id="TIGR00073">
    <property type="entry name" value="hypB"/>
    <property type="match status" value="1"/>
</dbReference>
<evidence type="ECO:0000256" key="4">
    <source>
        <dbReference type="ARBA" id="ARBA00022741"/>
    </source>
</evidence>
<dbReference type="CDD" id="cd05390">
    <property type="entry name" value="HypB"/>
    <property type="match status" value="1"/>
</dbReference>
<keyword evidence="5" id="KW-0378">Hydrolase</keyword>
<dbReference type="EMBL" id="VSSQ01016329">
    <property type="protein sequence ID" value="MPM57550.1"/>
    <property type="molecule type" value="Genomic_DNA"/>
</dbReference>
<reference evidence="9" key="1">
    <citation type="submission" date="2019-08" db="EMBL/GenBank/DDBJ databases">
        <authorList>
            <person name="Kucharzyk K."/>
            <person name="Murdoch R.W."/>
            <person name="Higgins S."/>
            <person name="Loffler F."/>
        </authorList>
    </citation>
    <scope>NUCLEOTIDE SEQUENCE</scope>
</reference>
<keyword evidence="7" id="KW-0342">GTP-binding</keyword>
<dbReference type="SUPFAM" id="SSF52540">
    <property type="entry name" value="P-loop containing nucleoside triphosphate hydrolases"/>
    <property type="match status" value="1"/>
</dbReference>
<dbReference type="InterPro" id="IPR003495">
    <property type="entry name" value="CobW/HypB/UreG_nucleotide-bd"/>
</dbReference>
<sequence>MPGDGLPHTGSADLDQLIGDHSGYGTGRERIEILEDIYAENDRLAAANRTALDAAGVRAVNLMSSPGAGKTTLLARTLAALQGRLRVGVIEGDIETPLDAERLGGYGARISLLNTGDGFGGECHLDAPMVATALRGLDLTALDLVIIENVGNLVCPAEFDVGEHRKAMVFSITEGEDKPLKYPVMFRAVEAVVLNKMDLAPYLDFDKELFLRNLAAVNPTASVIETSARTGEGVEQWIDWVTQGCR</sequence>
<organism evidence="9">
    <name type="scientific">bioreactor metagenome</name>
    <dbReference type="NCBI Taxonomy" id="1076179"/>
    <lineage>
        <taxon>unclassified sequences</taxon>
        <taxon>metagenomes</taxon>
        <taxon>ecological metagenomes</taxon>
    </lineage>
</organism>
<evidence type="ECO:0000313" key="9">
    <source>
        <dbReference type="EMBL" id="MPM57550.1"/>
    </source>
</evidence>
<feature type="domain" description="CobW/HypB/UreG nucleotide-binding" evidence="8">
    <location>
        <begin position="60"/>
        <end position="224"/>
    </location>
</feature>
<evidence type="ECO:0000256" key="6">
    <source>
        <dbReference type="ARBA" id="ARBA00022833"/>
    </source>
</evidence>
<keyword evidence="6" id="KW-0862">Zinc</keyword>
<name>A0A645AWM3_9ZZZZ</name>
<keyword evidence="3" id="KW-0479">Metal-binding</keyword>
<comment type="caution">
    <text evidence="9">The sequence shown here is derived from an EMBL/GenBank/DDBJ whole genome shotgun (WGS) entry which is preliminary data.</text>
</comment>
<keyword evidence="4" id="KW-0547">Nucleotide-binding</keyword>
<comment type="similarity">
    <text evidence="1">Belongs to the SIMIBI class G3E GTPase family. HypB/HupM subfamily.</text>
</comment>
<evidence type="ECO:0000256" key="1">
    <source>
        <dbReference type="ARBA" id="ARBA00006211"/>
    </source>
</evidence>
<proteinExistence type="inferred from homology"/>
<dbReference type="PIRSF" id="PIRSF005624">
    <property type="entry name" value="Ni-bind_GTPase"/>
    <property type="match status" value="1"/>
</dbReference>
<evidence type="ECO:0000256" key="7">
    <source>
        <dbReference type="ARBA" id="ARBA00023134"/>
    </source>
</evidence>
<dbReference type="InterPro" id="IPR027417">
    <property type="entry name" value="P-loop_NTPase"/>
</dbReference>
<dbReference type="GO" id="GO:0005525">
    <property type="term" value="F:GTP binding"/>
    <property type="evidence" value="ECO:0007669"/>
    <property type="project" value="UniProtKB-KW"/>
</dbReference>
<dbReference type="GO" id="GO:0003924">
    <property type="term" value="F:GTPase activity"/>
    <property type="evidence" value="ECO:0007669"/>
    <property type="project" value="InterPro"/>
</dbReference>
<accession>A0A645AWM3</accession>
<dbReference type="GO" id="GO:0016151">
    <property type="term" value="F:nickel cation binding"/>
    <property type="evidence" value="ECO:0007669"/>
    <property type="project" value="InterPro"/>
</dbReference>
<keyword evidence="2" id="KW-0533">Nickel</keyword>
<dbReference type="PANTHER" id="PTHR30134:SF2">
    <property type="entry name" value="HYDROGENASE MATURATION FACTOR HYPB"/>
    <property type="match status" value="1"/>
</dbReference>